<name>C6XMI3_HIRBI</name>
<evidence type="ECO:0000256" key="2">
    <source>
        <dbReference type="ARBA" id="ARBA00022448"/>
    </source>
</evidence>
<sequence>MKRLFSPARKLLNKQTSTASKLWPIALEMWVVAAVIGIVVGLAVIGLRRVIMAGEFFFFSAKHENLATAAASLPLWQIIAAPVTGGCLVGILLWIGSKLGWGDDPRAYGIADVIKARRFPKRIEKTGLNFKEGLLSVAISAIALGSGASAGREGPAVHMGAMLARAGTVWLNLDMRNVRTLIGCGAAAAVSASFHAPLAGVLFAREVILQRYRTVDIGPVSVASVVAALLARDSFGNEPIFVANIIENPDAALFLGTPFMGLLAAGLALIMIWLWSKAPETGEQFAKHLRLPVWLLPPLGGLAIGLFATAFPQILGVGYESTAAALAGSYGALFMLVLVFAKMAATAICLGARFGSGVFSPSIYVGAMLGGAFGAFYGWITGDTETGMAFFTIVGMGAVSGAVLGAPVSTTLIVFELTSSYETAAACLISVSLATVLVQSRGGGIFERQVKMRMRQSY</sequence>
<feature type="transmembrane region" description="Helical" evidence="10">
    <location>
        <begin position="180"/>
        <end position="203"/>
    </location>
</feature>
<dbReference type="OrthoDB" id="9767361at2"/>
<dbReference type="KEGG" id="hba:Hbal_0424"/>
<evidence type="ECO:0000256" key="1">
    <source>
        <dbReference type="ARBA" id="ARBA00004141"/>
    </source>
</evidence>
<evidence type="ECO:0000256" key="5">
    <source>
        <dbReference type="ARBA" id="ARBA00023065"/>
    </source>
</evidence>
<evidence type="ECO:0000256" key="3">
    <source>
        <dbReference type="ARBA" id="ARBA00022692"/>
    </source>
</evidence>
<dbReference type="GO" id="GO:0005254">
    <property type="term" value="F:chloride channel activity"/>
    <property type="evidence" value="ECO:0007669"/>
    <property type="project" value="UniProtKB-KW"/>
</dbReference>
<keyword evidence="2" id="KW-0813">Transport</keyword>
<keyword evidence="4 10" id="KW-1133">Transmembrane helix</keyword>
<dbReference type="Pfam" id="PF00654">
    <property type="entry name" value="Voltage_CLC"/>
    <property type="match status" value="1"/>
</dbReference>
<keyword evidence="5" id="KW-0406">Ion transport</keyword>
<comment type="subcellular location">
    <subcellularLocation>
        <location evidence="1">Membrane</location>
        <topology evidence="1">Multi-pass membrane protein</topology>
    </subcellularLocation>
</comment>
<evidence type="ECO:0000256" key="4">
    <source>
        <dbReference type="ARBA" id="ARBA00022989"/>
    </source>
</evidence>
<dbReference type="GO" id="GO:0034707">
    <property type="term" value="C:chloride channel complex"/>
    <property type="evidence" value="ECO:0007669"/>
    <property type="project" value="UniProtKB-KW"/>
</dbReference>
<feature type="transmembrane region" description="Helical" evidence="10">
    <location>
        <begin position="66"/>
        <end position="95"/>
    </location>
</feature>
<feature type="transmembrane region" description="Helical" evidence="10">
    <location>
        <begin position="388"/>
        <end position="415"/>
    </location>
</feature>
<feature type="transmembrane region" description="Helical" evidence="10">
    <location>
        <begin position="251"/>
        <end position="275"/>
    </location>
</feature>
<keyword evidence="6 10" id="KW-0472">Membrane</keyword>
<evidence type="ECO:0000256" key="7">
    <source>
        <dbReference type="ARBA" id="ARBA00023173"/>
    </source>
</evidence>
<keyword evidence="8" id="KW-0868">Chloride</keyword>
<dbReference type="CDD" id="cd00400">
    <property type="entry name" value="Voltage_gated_ClC"/>
    <property type="match status" value="1"/>
</dbReference>
<dbReference type="HOGENOM" id="CLU_015263_5_4_5"/>
<dbReference type="EMBL" id="CP001678">
    <property type="protein sequence ID" value="ACT58126.1"/>
    <property type="molecule type" value="Genomic_DNA"/>
</dbReference>
<evidence type="ECO:0000256" key="10">
    <source>
        <dbReference type="SAM" id="Phobius"/>
    </source>
</evidence>
<organism evidence="11 12">
    <name type="scientific">Hirschia baltica (strain ATCC 49814 / DSM 5838 / IFAM 1418)</name>
    <dbReference type="NCBI Taxonomy" id="582402"/>
    <lineage>
        <taxon>Bacteria</taxon>
        <taxon>Pseudomonadati</taxon>
        <taxon>Pseudomonadota</taxon>
        <taxon>Alphaproteobacteria</taxon>
        <taxon>Hyphomonadales</taxon>
        <taxon>Hyphomonadaceae</taxon>
        <taxon>Hirschia</taxon>
    </lineage>
</organism>
<feature type="transmembrane region" description="Helical" evidence="10">
    <location>
        <begin position="22"/>
        <end position="45"/>
    </location>
</feature>
<dbReference type="PANTHER" id="PTHR43427">
    <property type="entry name" value="CHLORIDE CHANNEL PROTEIN CLC-E"/>
    <property type="match status" value="1"/>
</dbReference>
<reference evidence="12" key="1">
    <citation type="journal article" date="2011" name="J. Bacteriol.">
        <title>Genome sequences of eight morphologically diverse alphaproteobacteria.</title>
        <authorList>
            <consortium name="US DOE Joint Genome Institute"/>
            <person name="Brown P.J."/>
            <person name="Kysela D.T."/>
            <person name="Buechlein A."/>
            <person name="Hemmerich C."/>
            <person name="Brun Y.V."/>
        </authorList>
    </citation>
    <scope>NUCLEOTIDE SEQUENCE [LARGE SCALE GENOMIC DNA]</scope>
    <source>
        <strain evidence="12">ATCC 49814 / DSM 5838 / IFAM 1418</strain>
    </source>
</reference>
<dbReference type="PRINTS" id="PR00762">
    <property type="entry name" value="CLCHANNEL"/>
</dbReference>
<feature type="transmembrane region" description="Helical" evidence="10">
    <location>
        <begin position="327"/>
        <end position="351"/>
    </location>
</feature>
<evidence type="ECO:0000313" key="11">
    <source>
        <dbReference type="EMBL" id="ACT58126.1"/>
    </source>
</evidence>
<dbReference type="RefSeq" id="WP_015826276.1">
    <property type="nucleotide sequence ID" value="NC_012982.1"/>
</dbReference>
<dbReference type="AlphaFoldDB" id="C6XMI3"/>
<dbReference type="Gene3D" id="1.10.3080.10">
    <property type="entry name" value="Clc chloride channel"/>
    <property type="match status" value="1"/>
</dbReference>
<evidence type="ECO:0000313" key="12">
    <source>
        <dbReference type="Proteomes" id="UP000002745"/>
    </source>
</evidence>
<dbReference type="InterPro" id="IPR014743">
    <property type="entry name" value="Cl-channel_core"/>
</dbReference>
<dbReference type="InterPro" id="IPR050368">
    <property type="entry name" value="ClC-type_chloride_channel"/>
</dbReference>
<gene>
    <name evidence="11" type="ordered locus">Hbal_0424</name>
</gene>
<keyword evidence="3 10" id="KW-0812">Transmembrane</keyword>
<dbReference type="InterPro" id="IPR001807">
    <property type="entry name" value="ClC"/>
</dbReference>
<keyword evidence="7" id="KW-0869">Chloride channel</keyword>
<dbReference type="eggNOG" id="COG0038">
    <property type="taxonomic scope" value="Bacteria"/>
</dbReference>
<protein>
    <submittedName>
        <fullName evidence="11">Chloride channel core</fullName>
    </submittedName>
</protein>
<dbReference type="SUPFAM" id="SSF81340">
    <property type="entry name" value="Clc chloride channel"/>
    <property type="match status" value="1"/>
</dbReference>
<evidence type="ECO:0000256" key="6">
    <source>
        <dbReference type="ARBA" id="ARBA00023136"/>
    </source>
</evidence>
<evidence type="ECO:0000256" key="8">
    <source>
        <dbReference type="ARBA" id="ARBA00023214"/>
    </source>
</evidence>
<keyword evidence="9" id="KW-0407">Ion channel</keyword>
<dbReference type="PANTHER" id="PTHR43427:SF6">
    <property type="entry name" value="CHLORIDE CHANNEL PROTEIN CLC-E"/>
    <property type="match status" value="1"/>
</dbReference>
<feature type="transmembrane region" description="Helical" evidence="10">
    <location>
        <begin position="363"/>
        <end position="382"/>
    </location>
</feature>
<evidence type="ECO:0000256" key="9">
    <source>
        <dbReference type="ARBA" id="ARBA00023303"/>
    </source>
</evidence>
<accession>C6XMI3</accession>
<proteinExistence type="predicted"/>
<dbReference type="STRING" id="582402.Hbal_0424"/>
<feature type="transmembrane region" description="Helical" evidence="10">
    <location>
        <begin position="295"/>
        <end position="315"/>
    </location>
</feature>
<keyword evidence="12" id="KW-1185">Reference proteome</keyword>
<dbReference type="Proteomes" id="UP000002745">
    <property type="component" value="Chromosome"/>
</dbReference>